<comment type="subcellular location">
    <subcellularLocation>
        <location evidence="1">Cell membrane</location>
        <topology evidence="1">Single-pass type I membrane protein</topology>
    </subcellularLocation>
</comment>
<dbReference type="FunFam" id="2.60.40.10:FF:001234">
    <property type="entry name" value="Colony stimulating factor 3 receptor"/>
    <property type="match status" value="1"/>
</dbReference>
<proteinExistence type="inferred from homology"/>
<evidence type="ECO:0000256" key="4">
    <source>
        <dbReference type="ARBA" id="ARBA00022475"/>
    </source>
</evidence>
<evidence type="ECO:0000256" key="18">
    <source>
        <dbReference type="SAM" id="Phobius"/>
    </source>
</evidence>
<keyword evidence="5" id="KW-0597">Phosphoprotein</keyword>
<dbReference type="CDD" id="cd00063">
    <property type="entry name" value="FN3"/>
    <property type="match status" value="2"/>
</dbReference>
<evidence type="ECO:0000256" key="16">
    <source>
        <dbReference type="ARBA" id="ARBA00066227"/>
    </source>
</evidence>
<dbReference type="InterPro" id="IPR003961">
    <property type="entry name" value="FN3_dom"/>
</dbReference>
<dbReference type="InterPro" id="IPR010457">
    <property type="entry name" value="IgC2-like_lig-bd"/>
</dbReference>
<evidence type="ECO:0000256" key="10">
    <source>
        <dbReference type="ARBA" id="ARBA00022989"/>
    </source>
</evidence>
<dbReference type="Pfam" id="PF06328">
    <property type="entry name" value="Lep_receptor_Ig"/>
    <property type="match status" value="1"/>
</dbReference>
<dbReference type="OMA" id="SYCSIPR"/>
<keyword evidence="6 18" id="KW-0812">Transmembrane</keyword>
<dbReference type="GO" id="GO:0004896">
    <property type="term" value="F:cytokine receptor activity"/>
    <property type="evidence" value="ECO:0007669"/>
    <property type="project" value="InterPro"/>
</dbReference>
<dbReference type="FunFam" id="2.60.40.10:FF:000997">
    <property type="entry name" value="Colony stimulating factor 3 receptor (Granulocyte)"/>
    <property type="match status" value="1"/>
</dbReference>
<dbReference type="FunFam" id="2.60.40.10:FF:000465">
    <property type="entry name" value="Granulocyte colony-stimulating factor receptor"/>
    <property type="match status" value="1"/>
</dbReference>
<evidence type="ECO:0000313" key="22">
    <source>
        <dbReference type="Proteomes" id="UP000314987"/>
    </source>
</evidence>
<dbReference type="GO" id="GO:0030666">
    <property type="term" value="C:endocytic vesicle membrane"/>
    <property type="evidence" value="ECO:0007669"/>
    <property type="project" value="UniProtKB-ARBA"/>
</dbReference>
<dbReference type="Pfam" id="PF00041">
    <property type="entry name" value="fn3"/>
    <property type="match status" value="1"/>
</dbReference>
<feature type="chain" id="PRO_5021248402" description="Granulocyte colony-stimulating factor receptor" evidence="19">
    <location>
        <begin position="21"/>
        <end position="866"/>
    </location>
</feature>
<name>A0A4X2JW04_VOMUR</name>
<organism evidence="21 22">
    <name type="scientific">Vombatus ursinus</name>
    <name type="common">Common wombat</name>
    <dbReference type="NCBI Taxonomy" id="29139"/>
    <lineage>
        <taxon>Eukaryota</taxon>
        <taxon>Metazoa</taxon>
        <taxon>Chordata</taxon>
        <taxon>Craniata</taxon>
        <taxon>Vertebrata</taxon>
        <taxon>Euteleostomi</taxon>
        <taxon>Mammalia</taxon>
        <taxon>Metatheria</taxon>
        <taxon>Diprotodontia</taxon>
        <taxon>Vombatidae</taxon>
        <taxon>Vombatus</taxon>
    </lineage>
</organism>
<evidence type="ECO:0000256" key="17">
    <source>
        <dbReference type="ARBA" id="ARBA00071023"/>
    </source>
</evidence>
<keyword evidence="15" id="KW-0393">Immunoglobulin domain</keyword>
<evidence type="ECO:0000259" key="20">
    <source>
        <dbReference type="PROSITE" id="PS50853"/>
    </source>
</evidence>
<dbReference type="Proteomes" id="UP000314987">
    <property type="component" value="Unassembled WGS sequence"/>
</dbReference>
<dbReference type="SUPFAM" id="SSF48726">
    <property type="entry name" value="Immunoglobulin"/>
    <property type="match status" value="1"/>
</dbReference>
<evidence type="ECO:0000256" key="5">
    <source>
        <dbReference type="ARBA" id="ARBA00022553"/>
    </source>
</evidence>
<dbReference type="AlphaFoldDB" id="A0A4X2JW04"/>
<keyword evidence="4" id="KW-1003">Cell membrane</keyword>
<dbReference type="GO" id="GO:0019955">
    <property type="term" value="F:cytokine binding"/>
    <property type="evidence" value="ECO:0007669"/>
    <property type="project" value="TreeGrafter"/>
</dbReference>
<keyword evidence="9" id="KW-0130">Cell adhesion</keyword>
<keyword evidence="13" id="KW-0675">Receptor</keyword>
<sequence>MRPGAWNLLGTVLLFQFCKGLQDCVDIHLSASVIHLGAPISASCTINTNCSSLTAIATKIVWKLDWEKLPEHWQHQREDGTLGSNITLPHLNHTHAMLSCCLLLAGTPQIIGQAELQAGYPPQSPSNFSCIMNLTAQELTCQWKPGRSTYLPTKFILKSYNSTSKDNCQSRKKPIQHCVSEDGKNQCSIPRSQLPLYQKIDIWVKAENMLGEAESPHLCIYPMDVVKLEPPILQAAEARLGPDSSFPQPGCLKLKWEKAKSSKHVEQMCELQYQHPGELSWVLVPFLNSGPQHAGEYDLCGLLFATRYVLQMRCVRSSLGGQLGGHWSDWSSSLELTTRERRPIVRLDVWWRRRVRKLDPTMMDIQLFWKPMPTEENSDRIQGYLVFPSPPRQDRESPPLCNTTQLSCAFQLPERAQEVILTAYNTAGESPSTTVIFWECQGASLSSIHTSAPDAHSLWVGWEHPLGQPLPRAYVIEWCLAPAQEGDCNGNWKMESNGSSTGTLLDENIVPFQLYKITVSPLYHGTRGRPQHVYAYSQEKAPSHAPKLKLKHIGRTWAELQWEPGAPELGKSPITQYTVFWTNTQDEGFSIILNASSRSCILRGLAPTSMYHVHLMASNQVGSINSTDLTVMTIALEEKDINVLLILIGLFSVMFFCIITLIFLHKNHKMKNQFWPNVPDPAHSSLGQWTPTILPGETIHLSSLRDLAMPPVSKIIVLKEEEKKSPPQTMETDEESKNLPHLVQAYILQGDPFLPEPHPSSSGPIQYGKVMGNQGYQRQHRPPSGLYLRTDSTQPLLVDLTPSPKPYENMWFQRSPPGSKVPSFQGFPEEDSDDSAFLPHCPQGPLPDFPLLQGLRIEGIEGLGSI</sequence>
<reference evidence="21" key="3">
    <citation type="submission" date="2025-09" db="UniProtKB">
        <authorList>
            <consortium name="Ensembl"/>
        </authorList>
    </citation>
    <scope>IDENTIFICATION</scope>
</reference>
<dbReference type="SMART" id="SM00060">
    <property type="entry name" value="FN3"/>
    <property type="match status" value="4"/>
</dbReference>
<gene>
    <name evidence="21" type="primary">CSF3R</name>
</gene>
<evidence type="ECO:0000256" key="19">
    <source>
        <dbReference type="SAM" id="SignalP"/>
    </source>
</evidence>
<evidence type="ECO:0000256" key="13">
    <source>
        <dbReference type="ARBA" id="ARBA00023170"/>
    </source>
</evidence>
<dbReference type="Ensembl" id="ENSVURT00010004252.1">
    <property type="protein sequence ID" value="ENSVURP00010003754.1"/>
    <property type="gene ID" value="ENSVURG00010003017.1"/>
</dbReference>
<dbReference type="InterPro" id="IPR013783">
    <property type="entry name" value="Ig-like_fold"/>
</dbReference>
<comment type="similarity">
    <text evidence="2">Belongs to the type I cytokine receptor family. Type 2 subfamily.</text>
</comment>
<feature type="transmembrane region" description="Helical" evidence="18">
    <location>
        <begin position="643"/>
        <end position="664"/>
    </location>
</feature>
<evidence type="ECO:0000256" key="6">
    <source>
        <dbReference type="ARBA" id="ARBA00022692"/>
    </source>
</evidence>
<keyword evidence="7 19" id="KW-0732">Signal</keyword>
<dbReference type="InterPro" id="IPR003529">
    <property type="entry name" value="Hematopoietin_rcpt_Gp130_CS"/>
</dbReference>
<dbReference type="SUPFAM" id="SSF49265">
    <property type="entry name" value="Fibronectin type III"/>
    <property type="match status" value="4"/>
</dbReference>
<reference evidence="22" key="1">
    <citation type="submission" date="2018-12" db="EMBL/GenBank/DDBJ databases">
        <authorList>
            <person name="Yazar S."/>
        </authorList>
    </citation>
    <scope>NUCLEOTIDE SEQUENCE [LARGE SCALE GENOMIC DNA]</scope>
</reference>
<keyword evidence="14" id="KW-0325">Glycoprotein</keyword>
<keyword evidence="10 18" id="KW-1133">Transmembrane helix</keyword>
<dbReference type="PROSITE" id="PS01353">
    <property type="entry name" value="HEMATOPO_REC_L_F2"/>
    <property type="match status" value="1"/>
</dbReference>
<protein>
    <recommendedName>
        <fullName evidence="17">Granulocyte colony-stimulating factor receptor</fullName>
    </recommendedName>
</protein>
<dbReference type="STRING" id="29139.ENSVURP00010003754"/>
<dbReference type="InterPro" id="IPR050379">
    <property type="entry name" value="Type-I_Cytokine_Rcpt"/>
</dbReference>
<evidence type="ECO:0000313" key="21">
    <source>
        <dbReference type="Ensembl" id="ENSVURP00010003754.1"/>
    </source>
</evidence>
<evidence type="ECO:0000256" key="3">
    <source>
        <dbReference type="ARBA" id="ARBA00010890"/>
    </source>
</evidence>
<keyword evidence="8" id="KW-0677">Repeat</keyword>
<dbReference type="InterPro" id="IPR036179">
    <property type="entry name" value="Ig-like_dom_sf"/>
</dbReference>
<comment type="subunit">
    <text evidence="16">Homodimer. The dimeric receptor binds two CSF3 molecules. Interacts with CEACAM1; down-regulates the CSF3R-STAT3 pathway through recruitment of PTPN6 that dephosphorylates CSF3R.</text>
</comment>
<evidence type="ECO:0000256" key="11">
    <source>
        <dbReference type="ARBA" id="ARBA00023136"/>
    </source>
</evidence>
<accession>A0A4X2JW04</accession>
<dbReference type="GeneTree" id="ENSGT00940000158915"/>
<dbReference type="GeneID" id="114044947"/>
<evidence type="ECO:0000256" key="8">
    <source>
        <dbReference type="ARBA" id="ARBA00022737"/>
    </source>
</evidence>
<evidence type="ECO:0000256" key="1">
    <source>
        <dbReference type="ARBA" id="ARBA00004251"/>
    </source>
</evidence>
<feature type="domain" description="Fibronectin type-III" evidence="20">
    <location>
        <begin position="542"/>
        <end position="639"/>
    </location>
</feature>
<evidence type="ECO:0000256" key="15">
    <source>
        <dbReference type="ARBA" id="ARBA00023319"/>
    </source>
</evidence>
<reference evidence="21" key="2">
    <citation type="submission" date="2025-08" db="UniProtKB">
        <authorList>
            <consortium name="Ensembl"/>
        </authorList>
    </citation>
    <scope>IDENTIFICATION</scope>
</reference>
<dbReference type="GO" id="GO:0009897">
    <property type="term" value="C:external side of plasma membrane"/>
    <property type="evidence" value="ECO:0007669"/>
    <property type="project" value="TreeGrafter"/>
</dbReference>
<evidence type="ECO:0000256" key="7">
    <source>
        <dbReference type="ARBA" id="ARBA00022729"/>
    </source>
</evidence>
<feature type="signal peptide" evidence="19">
    <location>
        <begin position="1"/>
        <end position="20"/>
    </location>
</feature>
<dbReference type="FunFam" id="2.60.40.10:FF:000839">
    <property type="entry name" value="granulocyte colony-stimulating factor receptor isoform X1"/>
    <property type="match status" value="1"/>
</dbReference>
<dbReference type="InterPro" id="IPR036116">
    <property type="entry name" value="FN3_sf"/>
</dbReference>
<dbReference type="PANTHER" id="PTHR23036:SF101">
    <property type="entry name" value="INTERLEUKIN-13 RECEPTOR SUBUNIT ALPHA-2"/>
    <property type="match status" value="1"/>
</dbReference>
<evidence type="ECO:0000256" key="9">
    <source>
        <dbReference type="ARBA" id="ARBA00022889"/>
    </source>
</evidence>
<dbReference type="GO" id="GO:0043235">
    <property type="term" value="C:receptor complex"/>
    <property type="evidence" value="ECO:0007669"/>
    <property type="project" value="TreeGrafter"/>
</dbReference>
<dbReference type="FunFam" id="2.60.40.10:FF:000879">
    <property type="entry name" value="Colony stimulating factor 3 receptor"/>
    <property type="match status" value="1"/>
</dbReference>
<comment type="similarity">
    <text evidence="3">Belongs to the type I cytokine receptor family. Type 3 subfamily.</text>
</comment>
<evidence type="ECO:0000256" key="14">
    <source>
        <dbReference type="ARBA" id="ARBA00023180"/>
    </source>
</evidence>
<dbReference type="CTD" id="1441"/>
<evidence type="ECO:0000256" key="2">
    <source>
        <dbReference type="ARBA" id="ARBA00008921"/>
    </source>
</evidence>
<dbReference type="RefSeq" id="XP_027720537.1">
    <property type="nucleotide sequence ID" value="XM_027864736.1"/>
</dbReference>
<dbReference type="GO" id="GO:0007155">
    <property type="term" value="P:cell adhesion"/>
    <property type="evidence" value="ECO:0007669"/>
    <property type="project" value="UniProtKB-KW"/>
</dbReference>
<dbReference type="PROSITE" id="PS50853">
    <property type="entry name" value="FN3"/>
    <property type="match status" value="1"/>
</dbReference>
<dbReference type="OrthoDB" id="9887129at2759"/>
<keyword evidence="12" id="KW-1015">Disulfide bond</keyword>
<dbReference type="PANTHER" id="PTHR23036">
    <property type="entry name" value="CYTOKINE RECEPTOR"/>
    <property type="match status" value="1"/>
</dbReference>
<dbReference type="Gene3D" id="2.60.40.10">
    <property type="entry name" value="Immunoglobulins"/>
    <property type="match status" value="6"/>
</dbReference>
<dbReference type="FunFam" id="2.60.40.10:FF:001209">
    <property type="entry name" value="Colony stimulating factor 3 receptor"/>
    <property type="match status" value="1"/>
</dbReference>
<evidence type="ECO:0000256" key="12">
    <source>
        <dbReference type="ARBA" id="ARBA00023157"/>
    </source>
</evidence>
<keyword evidence="11 18" id="KW-0472">Membrane</keyword>
<keyword evidence="22" id="KW-1185">Reference proteome</keyword>